<dbReference type="SUPFAM" id="SSF55811">
    <property type="entry name" value="Nudix"/>
    <property type="match status" value="1"/>
</dbReference>
<proteinExistence type="predicted"/>
<dbReference type="InterPro" id="IPR015797">
    <property type="entry name" value="NUDIX_hydrolase-like_dom_sf"/>
</dbReference>
<dbReference type="GO" id="GO:0006753">
    <property type="term" value="P:nucleoside phosphate metabolic process"/>
    <property type="evidence" value="ECO:0007669"/>
    <property type="project" value="TreeGrafter"/>
</dbReference>
<dbReference type="PROSITE" id="PS51462">
    <property type="entry name" value="NUDIX"/>
    <property type="match status" value="1"/>
</dbReference>
<reference evidence="4 5" key="1">
    <citation type="journal article" date="2015" name="Genome Announc.">
        <title>Expanding the biotechnology potential of lactobacilli through comparative genomics of 213 strains and associated genera.</title>
        <authorList>
            <person name="Sun Z."/>
            <person name="Harris H.M."/>
            <person name="McCann A."/>
            <person name="Guo C."/>
            <person name="Argimon S."/>
            <person name="Zhang W."/>
            <person name="Yang X."/>
            <person name="Jeffery I.B."/>
            <person name="Cooney J.C."/>
            <person name="Kagawa T.F."/>
            <person name="Liu W."/>
            <person name="Song Y."/>
            <person name="Salvetti E."/>
            <person name="Wrobel A."/>
            <person name="Rasinkangas P."/>
            <person name="Parkhill J."/>
            <person name="Rea M.C."/>
            <person name="O'Sullivan O."/>
            <person name="Ritari J."/>
            <person name="Douillard F.P."/>
            <person name="Paul Ross R."/>
            <person name="Yang R."/>
            <person name="Briner A.E."/>
            <person name="Felis G.E."/>
            <person name="de Vos W.M."/>
            <person name="Barrangou R."/>
            <person name="Klaenhammer T.R."/>
            <person name="Caufield P.W."/>
            <person name="Cui Y."/>
            <person name="Zhang H."/>
            <person name="O'Toole P.W."/>
        </authorList>
    </citation>
    <scope>NUCLEOTIDE SEQUENCE [LARGE SCALE GENOMIC DNA]</scope>
    <source>
        <strain evidence="4 5">DSM 14857</strain>
    </source>
</reference>
<dbReference type="Gene3D" id="3.90.79.10">
    <property type="entry name" value="Nucleoside Triphosphate Pyrophosphohydrolase"/>
    <property type="match status" value="1"/>
</dbReference>
<dbReference type="Pfam" id="PF00293">
    <property type="entry name" value="NUDIX"/>
    <property type="match status" value="1"/>
</dbReference>
<protein>
    <submittedName>
        <fullName evidence="4">ADP-ribose phosphorylase</fullName>
    </submittedName>
</protein>
<dbReference type="PATRIC" id="fig|1423815.3.peg.1481"/>
<organism evidence="4 5">
    <name type="scientific">Companilactobacillus versmoldensis DSM 14857 = KCTC 3814</name>
    <dbReference type="NCBI Taxonomy" id="1423815"/>
    <lineage>
        <taxon>Bacteria</taxon>
        <taxon>Bacillati</taxon>
        <taxon>Bacillota</taxon>
        <taxon>Bacilli</taxon>
        <taxon>Lactobacillales</taxon>
        <taxon>Lactobacillaceae</taxon>
        <taxon>Companilactobacillus</taxon>
    </lineage>
</organism>
<gene>
    <name evidence="4" type="ORF">FC27_GL001445</name>
</gene>
<evidence type="ECO:0000256" key="1">
    <source>
        <dbReference type="ARBA" id="ARBA00001946"/>
    </source>
</evidence>
<feature type="domain" description="Nudix hydrolase" evidence="3">
    <location>
        <begin position="55"/>
        <end position="186"/>
    </location>
</feature>
<evidence type="ECO:0000313" key="5">
    <source>
        <dbReference type="Proteomes" id="UP000051647"/>
    </source>
</evidence>
<keyword evidence="2" id="KW-0378">Hydrolase</keyword>
<dbReference type="PANTHER" id="PTHR11839:SF18">
    <property type="entry name" value="NUDIX HYDROLASE DOMAIN-CONTAINING PROTEIN"/>
    <property type="match status" value="1"/>
</dbReference>
<dbReference type="FunFam" id="3.90.79.10:FF:000024">
    <property type="entry name" value="ADP-ribose pyrophosphatase"/>
    <property type="match status" value="1"/>
</dbReference>
<dbReference type="eggNOG" id="COG0494">
    <property type="taxonomic scope" value="Bacteria"/>
</dbReference>
<evidence type="ECO:0000259" key="3">
    <source>
        <dbReference type="PROSITE" id="PS51462"/>
    </source>
</evidence>
<dbReference type="GO" id="GO:0016787">
    <property type="term" value="F:hydrolase activity"/>
    <property type="evidence" value="ECO:0007669"/>
    <property type="project" value="UniProtKB-KW"/>
</dbReference>
<dbReference type="GO" id="GO:0005829">
    <property type="term" value="C:cytosol"/>
    <property type="evidence" value="ECO:0007669"/>
    <property type="project" value="TreeGrafter"/>
</dbReference>
<keyword evidence="5" id="KW-1185">Reference proteome</keyword>
<dbReference type="EMBL" id="AZFA01000003">
    <property type="protein sequence ID" value="KRL67907.1"/>
    <property type="molecule type" value="Genomic_DNA"/>
</dbReference>
<sequence>MEFSNQRGATMRKEDSKYYEEVVASRRMFGGKIFNVDVEQVVLPNGIPAIREIVQHHGAVGIIPLVDDKMIFVRQWRAPLGQETLEIPAGKIDPDEGDDLKEVALREMNEELGLTTDKLDQATAFFASPGYSNEKITIYLAKDLKPVENKRPLDNDEFLNVEKLTLAEAEKAVEDGSICDGKTIFAVTYWKLLQAKGE</sequence>
<name>A0A0R1SNT4_9LACO</name>
<evidence type="ECO:0000256" key="2">
    <source>
        <dbReference type="ARBA" id="ARBA00022801"/>
    </source>
</evidence>
<dbReference type="InterPro" id="IPR000086">
    <property type="entry name" value="NUDIX_hydrolase_dom"/>
</dbReference>
<dbReference type="STRING" id="1423815.FC27_GL001445"/>
<dbReference type="PANTHER" id="PTHR11839">
    <property type="entry name" value="UDP/ADP-SUGAR PYROPHOSPHATASE"/>
    <property type="match status" value="1"/>
</dbReference>
<accession>A0A0R1SNT4</accession>
<comment type="caution">
    <text evidence="4">The sequence shown here is derived from an EMBL/GenBank/DDBJ whole genome shotgun (WGS) entry which is preliminary data.</text>
</comment>
<dbReference type="GO" id="GO:0019693">
    <property type="term" value="P:ribose phosphate metabolic process"/>
    <property type="evidence" value="ECO:0007669"/>
    <property type="project" value="TreeGrafter"/>
</dbReference>
<comment type="cofactor">
    <cofactor evidence="1">
        <name>Mg(2+)</name>
        <dbReference type="ChEBI" id="CHEBI:18420"/>
    </cofactor>
</comment>
<dbReference type="Proteomes" id="UP000051647">
    <property type="component" value="Unassembled WGS sequence"/>
</dbReference>
<evidence type="ECO:0000313" key="4">
    <source>
        <dbReference type="EMBL" id="KRL67907.1"/>
    </source>
</evidence>
<dbReference type="AlphaFoldDB" id="A0A0R1SNT4"/>
<dbReference type="CDD" id="cd03424">
    <property type="entry name" value="NUDIX_ADPRase_Nudt5_UGPPase_Nudt14"/>
    <property type="match status" value="1"/>
</dbReference>